<evidence type="ECO:0000256" key="2">
    <source>
        <dbReference type="SAM" id="Phobius"/>
    </source>
</evidence>
<keyword evidence="2" id="KW-1133">Transmembrane helix</keyword>
<dbReference type="Pfam" id="PF05949">
    <property type="entry name" value="DUF881"/>
    <property type="match status" value="1"/>
</dbReference>
<accession>A0A6I3IV94</accession>
<dbReference type="PANTHER" id="PTHR37313:SF4">
    <property type="entry name" value="CONSERVED MEMBRANE PROTEIN-RELATED"/>
    <property type="match status" value="1"/>
</dbReference>
<evidence type="ECO:0000313" key="3">
    <source>
        <dbReference type="EMBL" id="MTB70786.1"/>
    </source>
</evidence>
<comment type="caution">
    <text evidence="3">The sequence shown here is derived from an EMBL/GenBank/DDBJ whole genome shotgun (WGS) entry which is preliminary data.</text>
</comment>
<dbReference type="PANTHER" id="PTHR37313">
    <property type="entry name" value="UPF0749 PROTEIN RV1825"/>
    <property type="match status" value="1"/>
</dbReference>
<organism evidence="3 4">
    <name type="scientific">Arsenicicoccus cauae</name>
    <dbReference type="NCBI Taxonomy" id="2663847"/>
    <lineage>
        <taxon>Bacteria</taxon>
        <taxon>Bacillati</taxon>
        <taxon>Actinomycetota</taxon>
        <taxon>Actinomycetes</taxon>
        <taxon>Micrococcales</taxon>
        <taxon>Intrasporangiaceae</taxon>
        <taxon>Arsenicicoccus</taxon>
    </lineage>
</organism>
<reference evidence="3 4" key="1">
    <citation type="submission" date="2019-11" db="EMBL/GenBank/DDBJ databases">
        <title>Whole genome sequencing identifies a novel species of the genus Arsenicicoccus isolated from human blood.</title>
        <authorList>
            <person name="Jeong J.H."/>
            <person name="Kweon O.J."/>
            <person name="Kim H.R."/>
            <person name="Kim T.-H."/>
            <person name="Ha S.-M."/>
            <person name="Lee M.-K."/>
        </authorList>
    </citation>
    <scope>NUCLEOTIDE SEQUENCE [LARGE SCALE GENOMIC DNA]</scope>
    <source>
        <strain evidence="3 4">MKL-02</strain>
    </source>
</reference>
<dbReference type="GO" id="GO:0005886">
    <property type="term" value="C:plasma membrane"/>
    <property type="evidence" value="ECO:0007669"/>
    <property type="project" value="TreeGrafter"/>
</dbReference>
<proteinExistence type="inferred from homology"/>
<keyword evidence="2" id="KW-0472">Membrane</keyword>
<comment type="similarity">
    <text evidence="1">Belongs to the UPF0749 family.</text>
</comment>
<dbReference type="EMBL" id="WLVL01000006">
    <property type="protein sequence ID" value="MTB70786.1"/>
    <property type="molecule type" value="Genomic_DNA"/>
</dbReference>
<dbReference type="InterPro" id="IPR010273">
    <property type="entry name" value="DUF881"/>
</dbReference>
<keyword evidence="4" id="KW-1185">Reference proteome</keyword>
<name>A0A6I3IV94_9MICO</name>
<dbReference type="AlphaFoldDB" id="A0A6I3IV94"/>
<sequence length="258" mass="27221">MGDTGARRARLGRLLFGRRPSLWGLLVPVVLVLAGLLFATSAVTAGGRSLRPSDTRDLAGVIDAQDAALEAKQRTVRDLSGQVASLSARNAPADSRLRAMTQRAAALDRAAGMQGVTGPALTVTMTDSTRSVDSFGGEFTADDLVIHQQDVQAVVNAMWRGGAEAMMIQDQRVISTSAVRCVGNTLILQGRVYSPPFVIKAIGDVDGMRQTLDQDPTVQIIQQYVAAVGLGYDVATQPSATFPAYDGSAKLRHATVVG</sequence>
<dbReference type="RefSeq" id="WP_154592133.1">
    <property type="nucleotide sequence ID" value="NZ_WLVL01000006.1"/>
</dbReference>
<keyword evidence="2" id="KW-0812">Transmembrane</keyword>
<feature type="transmembrane region" description="Helical" evidence="2">
    <location>
        <begin position="21"/>
        <end position="43"/>
    </location>
</feature>
<evidence type="ECO:0000313" key="4">
    <source>
        <dbReference type="Proteomes" id="UP000431092"/>
    </source>
</evidence>
<dbReference type="Gene3D" id="3.30.70.1880">
    <property type="entry name" value="Protein of unknown function DUF881"/>
    <property type="match status" value="1"/>
</dbReference>
<gene>
    <name evidence="3" type="ORF">GGG17_02100</name>
</gene>
<protein>
    <submittedName>
        <fullName evidence="3">DUF881 domain-containing protein</fullName>
    </submittedName>
</protein>
<evidence type="ECO:0000256" key="1">
    <source>
        <dbReference type="ARBA" id="ARBA00009108"/>
    </source>
</evidence>
<dbReference type="Proteomes" id="UP000431092">
    <property type="component" value="Unassembled WGS sequence"/>
</dbReference>